<feature type="transmembrane region" description="Helical" evidence="10">
    <location>
        <begin position="133"/>
        <end position="151"/>
    </location>
</feature>
<keyword evidence="7 10" id="KW-1133">Transmembrane helix</keyword>
<evidence type="ECO:0000256" key="5">
    <source>
        <dbReference type="ARBA" id="ARBA00022475"/>
    </source>
</evidence>
<dbReference type="PIRSF" id="PIRSF006603">
    <property type="entry name" value="DinF"/>
    <property type="match status" value="1"/>
</dbReference>
<protein>
    <recommendedName>
        <fullName evidence="3">Multidrug export protein MepA</fullName>
    </recommendedName>
</protein>
<feature type="transmembrane region" description="Helical" evidence="10">
    <location>
        <begin position="385"/>
        <end position="407"/>
    </location>
</feature>
<feature type="transmembrane region" description="Helical" evidence="10">
    <location>
        <begin position="353"/>
        <end position="378"/>
    </location>
</feature>
<dbReference type="InterPro" id="IPR045070">
    <property type="entry name" value="MATE_MepA-like"/>
</dbReference>
<feature type="transmembrane region" description="Helical" evidence="10">
    <location>
        <begin position="163"/>
        <end position="183"/>
    </location>
</feature>
<evidence type="ECO:0000256" key="1">
    <source>
        <dbReference type="ARBA" id="ARBA00004651"/>
    </source>
</evidence>
<evidence type="ECO:0000256" key="3">
    <source>
        <dbReference type="ARBA" id="ARBA00022106"/>
    </source>
</evidence>
<keyword evidence="8 10" id="KW-0472">Membrane</keyword>
<keyword evidence="9" id="KW-0046">Antibiotic resistance</keyword>
<dbReference type="PANTHER" id="PTHR43823:SF3">
    <property type="entry name" value="MULTIDRUG EXPORT PROTEIN MEPA"/>
    <property type="match status" value="1"/>
</dbReference>
<dbReference type="RefSeq" id="WP_349144421.1">
    <property type="nucleotide sequence ID" value="NZ_JBBMFC010000013.1"/>
</dbReference>
<dbReference type="Pfam" id="PF01554">
    <property type="entry name" value="MatE"/>
    <property type="match status" value="2"/>
</dbReference>
<evidence type="ECO:0000256" key="9">
    <source>
        <dbReference type="ARBA" id="ARBA00023251"/>
    </source>
</evidence>
<proteinExistence type="inferred from homology"/>
<dbReference type="InterPro" id="IPR051327">
    <property type="entry name" value="MATE_MepA_subfamily"/>
</dbReference>
<evidence type="ECO:0000256" key="4">
    <source>
        <dbReference type="ARBA" id="ARBA00022448"/>
    </source>
</evidence>
<dbReference type="PANTHER" id="PTHR43823">
    <property type="entry name" value="SPORULATION PROTEIN YKVU"/>
    <property type="match status" value="1"/>
</dbReference>
<feature type="transmembrane region" description="Helical" evidence="10">
    <location>
        <begin position="12"/>
        <end position="33"/>
    </location>
</feature>
<keyword evidence="6 10" id="KW-0812">Transmembrane</keyword>
<dbReference type="InterPro" id="IPR048279">
    <property type="entry name" value="MdtK-like"/>
</dbReference>
<dbReference type="CDD" id="cd13143">
    <property type="entry name" value="MATE_MepA_like"/>
    <property type="match status" value="1"/>
</dbReference>
<dbReference type="Proteomes" id="UP001470288">
    <property type="component" value="Unassembled WGS sequence"/>
</dbReference>
<gene>
    <name evidence="11" type="ORF">WMO62_08510</name>
</gene>
<sequence length="445" mass="48477">MSTSINRNFSPWDLLKFAAPSIIMMVFMSLYTIVDGMFISRFVGSNALSSLNIVFPVINVAIAISTMLGTGGNAIISKYLGECRDEDARKALTQFTVLCLGFSFLLMLLSLPNLTLISRFLGSNEILLADCRVYLGVSMLFAPAAMLQGLFQSYFVTAGKPGLGLWLMVGAGIFNVVFDYVLIVPCQMGIAGAALATGIGQCIPALFGLFFFLCSKDDLHFCKFTFHMKEILSACYNGSSEMVSQLANAIITYLFNIIMMQLVGEHGVAAITILLYGQFLFNAFYLGFTIGISPIVGFQYGAGDKQKLHNIYHTSFLFVAVSSVFMAVIAIVLSPTIVTIFTDDPATYELAAAGFRLFAINFLFSGISITSSGFFTALSNGTISAVISFCRTLGFIVLSLLILPKFLGITGAWIAIPVAEFCTLLVTGVMHFVYFWKPGIRNYLR</sequence>
<feature type="transmembrane region" description="Helical" evidence="10">
    <location>
        <begin position="315"/>
        <end position="341"/>
    </location>
</feature>
<dbReference type="InterPro" id="IPR002528">
    <property type="entry name" value="MATE_fam"/>
</dbReference>
<dbReference type="EMBL" id="JBBMFC010000013">
    <property type="protein sequence ID" value="MEQ2578880.1"/>
    <property type="molecule type" value="Genomic_DNA"/>
</dbReference>
<comment type="similarity">
    <text evidence="2">Belongs to the multi antimicrobial extrusion (MATE) (TC 2.A.66.1) family. MepA subfamily.</text>
</comment>
<evidence type="ECO:0000256" key="8">
    <source>
        <dbReference type="ARBA" id="ARBA00023136"/>
    </source>
</evidence>
<evidence type="ECO:0000256" key="2">
    <source>
        <dbReference type="ARBA" id="ARBA00008417"/>
    </source>
</evidence>
<accession>A0ABV1I120</accession>
<evidence type="ECO:0000256" key="6">
    <source>
        <dbReference type="ARBA" id="ARBA00022692"/>
    </source>
</evidence>
<keyword evidence="5" id="KW-1003">Cell membrane</keyword>
<keyword evidence="12" id="KW-1185">Reference proteome</keyword>
<comment type="subcellular location">
    <subcellularLocation>
        <location evidence="1">Cell membrane</location>
        <topology evidence="1">Multi-pass membrane protein</topology>
    </subcellularLocation>
</comment>
<feature type="transmembrane region" description="Helical" evidence="10">
    <location>
        <begin position="413"/>
        <end position="436"/>
    </location>
</feature>
<name>A0ABV1I120_9FIRM</name>
<organism evidence="11 12">
    <name type="scientific">Hominiventricola aquisgranensis</name>
    <dbReference type="NCBI Taxonomy" id="3133164"/>
    <lineage>
        <taxon>Bacteria</taxon>
        <taxon>Bacillati</taxon>
        <taxon>Bacillota</taxon>
        <taxon>Clostridia</taxon>
        <taxon>Lachnospirales</taxon>
        <taxon>Lachnospiraceae</taxon>
        <taxon>Hominiventricola</taxon>
    </lineage>
</organism>
<feature type="transmembrane region" description="Helical" evidence="10">
    <location>
        <begin position="97"/>
        <end position="121"/>
    </location>
</feature>
<reference evidence="11 12" key="1">
    <citation type="submission" date="2024-03" db="EMBL/GenBank/DDBJ databases">
        <title>Human intestinal bacterial collection.</title>
        <authorList>
            <person name="Pauvert C."/>
            <person name="Hitch T.C.A."/>
            <person name="Clavel T."/>
        </authorList>
    </citation>
    <scope>NUCLEOTIDE SEQUENCE [LARGE SCALE GENOMIC DNA]</scope>
    <source>
        <strain evidence="11 12">CLA-AA-H78B</strain>
    </source>
</reference>
<evidence type="ECO:0000256" key="10">
    <source>
        <dbReference type="SAM" id="Phobius"/>
    </source>
</evidence>
<evidence type="ECO:0000256" key="7">
    <source>
        <dbReference type="ARBA" id="ARBA00022989"/>
    </source>
</evidence>
<keyword evidence="4" id="KW-0813">Transport</keyword>
<comment type="caution">
    <text evidence="11">The sequence shown here is derived from an EMBL/GenBank/DDBJ whole genome shotgun (WGS) entry which is preliminary data.</text>
</comment>
<feature type="transmembrane region" description="Helical" evidence="10">
    <location>
        <begin position="283"/>
        <end position="303"/>
    </location>
</feature>
<feature type="transmembrane region" description="Helical" evidence="10">
    <location>
        <begin position="189"/>
        <end position="213"/>
    </location>
</feature>
<evidence type="ECO:0000313" key="11">
    <source>
        <dbReference type="EMBL" id="MEQ2578880.1"/>
    </source>
</evidence>
<feature type="transmembrane region" description="Helical" evidence="10">
    <location>
        <begin position="250"/>
        <end position="277"/>
    </location>
</feature>
<feature type="transmembrane region" description="Helical" evidence="10">
    <location>
        <begin position="53"/>
        <end position="76"/>
    </location>
</feature>
<evidence type="ECO:0000313" key="12">
    <source>
        <dbReference type="Proteomes" id="UP001470288"/>
    </source>
</evidence>